<keyword evidence="2" id="KW-1185">Reference proteome</keyword>
<evidence type="ECO:0000313" key="2">
    <source>
        <dbReference type="Proteomes" id="UP000499080"/>
    </source>
</evidence>
<proteinExistence type="predicted"/>
<dbReference type="Proteomes" id="UP000499080">
    <property type="component" value="Unassembled WGS sequence"/>
</dbReference>
<reference evidence="1 2" key="1">
    <citation type="journal article" date="2019" name="Sci. Rep.">
        <title>Orb-weaving spider Araneus ventricosus genome elucidates the spidroin gene catalogue.</title>
        <authorList>
            <person name="Kono N."/>
            <person name="Nakamura H."/>
            <person name="Ohtoshi R."/>
            <person name="Moran D.A.P."/>
            <person name="Shinohara A."/>
            <person name="Yoshida Y."/>
            <person name="Fujiwara M."/>
            <person name="Mori M."/>
            <person name="Tomita M."/>
            <person name="Arakawa K."/>
        </authorList>
    </citation>
    <scope>NUCLEOTIDE SEQUENCE [LARGE SCALE GENOMIC DNA]</scope>
</reference>
<sequence>MLGEFKSLNLDTEKVKVDKINSNRGCGQKKSSLKYQWESESRYLTLTLIENAVREQKAKQKRSSAQRSQKRTPTLKFSKKIPFHFKTWKSAGKDS</sequence>
<comment type="caution">
    <text evidence="1">The sequence shown here is derived from an EMBL/GenBank/DDBJ whole genome shotgun (WGS) entry which is preliminary data.</text>
</comment>
<protein>
    <submittedName>
        <fullName evidence="1">Uncharacterized protein</fullName>
    </submittedName>
</protein>
<gene>
    <name evidence="1" type="ORF">AVEN_8149_1</name>
</gene>
<accession>A0A4Y2SUT2</accession>
<dbReference type="EMBL" id="BGPR01024207">
    <property type="protein sequence ID" value="GBN92082.1"/>
    <property type="molecule type" value="Genomic_DNA"/>
</dbReference>
<dbReference type="AlphaFoldDB" id="A0A4Y2SUT2"/>
<organism evidence="1 2">
    <name type="scientific">Araneus ventricosus</name>
    <name type="common">Orbweaver spider</name>
    <name type="synonym">Epeira ventricosa</name>
    <dbReference type="NCBI Taxonomy" id="182803"/>
    <lineage>
        <taxon>Eukaryota</taxon>
        <taxon>Metazoa</taxon>
        <taxon>Ecdysozoa</taxon>
        <taxon>Arthropoda</taxon>
        <taxon>Chelicerata</taxon>
        <taxon>Arachnida</taxon>
        <taxon>Araneae</taxon>
        <taxon>Araneomorphae</taxon>
        <taxon>Entelegynae</taxon>
        <taxon>Araneoidea</taxon>
        <taxon>Araneidae</taxon>
        <taxon>Araneus</taxon>
    </lineage>
</organism>
<evidence type="ECO:0000313" key="1">
    <source>
        <dbReference type="EMBL" id="GBN92082.1"/>
    </source>
</evidence>
<name>A0A4Y2SUT2_ARAVE</name>